<protein>
    <submittedName>
        <fullName evidence="2">Uncharacterized protein</fullName>
    </submittedName>
</protein>
<name>A0A2J6Q1Y1_9HELO</name>
<organism evidence="2 3">
    <name type="scientific">Hyaloscypha hepaticicola</name>
    <dbReference type="NCBI Taxonomy" id="2082293"/>
    <lineage>
        <taxon>Eukaryota</taxon>
        <taxon>Fungi</taxon>
        <taxon>Dikarya</taxon>
        <taxon>Ascomycota</taxon>
        <taxon>Pezizomycotina</taxon>
        <taxon>Leotiomycetes</taxon>
        <taxon>Helotiales</taxon>
        <taxon>Hyaloscyphaceae</taxon>
        <taxon>Hyaloscypha</taxon>
    </lineage>
</organism>
<accession>A0A2J6Q1Y1</accession>
<feature type="region of interest" description="Disordered" evidence="1">
    <location>
        <begin position="613"/>
        <end position="638"/>
    </location>
</feature>
<reference evidence="2 3" key="1">
    <citation type="submission" date="2016-05" db="EMBL/GenBank/DDBJ databases">
        <title>A degradative enzymes factory behind the ericoid mycorrhizal symbiosis.</title>
        <authorList>
            <consortium name="DOE Joint Genome Institute"/>
            <person name="Martino E."/>
            <person name="Morin E."/>
            <person name="Grelet G."/>
            <person name="Kuo A."/>
            <person name="Kohler A."/>
            <person name="Daghino S."/>
            <person name="Barry K."/>
            <person name="Choi C."/>
            <person name="Cichocki N."/>
            <person name="Clum A."/>
            <person name="Copeland A."/>
            <person name="Hainaut M."/>
            <person name="Haridas S."/>
            <person name="Labutti K."/>
            <person name="Lindquist E."/>
            <person name="Lipzen A."/>
            <person name="Khouja H.-R."/>
            <person name="Murat C."/>
            <person name="Ohm R."/>
            <person name="Olson A."/>
            <person name="Spatafora J."/>
            <person name="Veneault-Fourrey C."/>
            <person name="Henrissat B."/>
            <person name="Grigoriev I."/>
            <person name="Martin F."/>
            <person name="Perotto S."/>
        </authorList>
    </citation>
    <scope>NUCLEOTIDE SEQUENCE [LARGE SCALE GENOMIC DNA]</scope>
    <source>
        <strain evidence="2 3">UAMH 7357</strain>
    </source>
</reference>
<evidence type="ECO:0000256" key="1">
    <source>
        <dbReference type="SAM" id="MobiDB-lite"/>
    </source>
</evidence>
<dbReference type="AlphaFoldDB" id="A0A2J6Q1Y1"/>
<dbReference type="EMBL" id="KZ613485">
    <property type="protein sequence ID" value="PMD20288.1"/>
    <property type="molecule type" value="Genomic_DNA"/>
</dbReference>
<evidence type="ECO:0000313" key="2">
    <source>
        <dbReference type="EMBL" id="PMD20288.1"/>
    </source>
</evidence>
<sequence>MNGGERRCPRTRSPVIGELAAARGASFAPTQTSVSQETFQPLTTQGFQFSNNQLSGILPKGTKYSRSSGSGSLEQVQVGAADVVATLNAAQAAWGWVGGLTGIQRLLSGLRSTIHRDPFESLHLVSKLTLPSRCHILTSKGILYFEDEDGPAAFGGNPITQTIGLTICALQHECRGEVAVDLFVKFIAEHYIDGPNRVPGLVESLYQQLLDHLPVIINEGATRGLHELFERVAKDLPGPAKRWQFSPKASIPYENRLQNFEISLVGGLLEWITNYATKANDPYFTRSSLAVRTAAYLKAVGYSIGPIVVWDGQGSPPEPRRGVVLVLGGVSETDFSQKSSIRIPQTTARASTNLHLYFRDETIGSMLLNALGVRTSIRVESVQSMFSHVRSCVESSLTCSWEAPESAIQCVTAVFGKSRTWKSSGPLSIRIASMYFTLSADILALSYDRIATETLLSCLEQGKYQPLDSVEGSDLDALIWFRIVTASIIISIADLLSKDFRTLSHVTQMSLYTSEWLDKVIDRLDKHFVSGLDFHDAVLIVGTVHSATPITMFDKIQTERSSISGFRHGSFAVIPALLASMVPTGDCIGISCLDKFIGNIPVFPDGSIRETTDIGPGWSPPADQSSGKLSWQSLEQPKDVPPDSSLYLGIERPILHTEPFTVLAARIGGTITGYSSIKRAMWAVAKSLKLSKKCLGHSEKQLAIKLDASLWCLMGQNWAEQLDGPLTKTHSIFLPALGSATWALHLAGEYHRTIISYGCFDCAAAGEPVEGYVPLLVVGYGPPSRAALLL</sequence>
<feature type="compositionally biased region" description="Polar residues" evidence="1">
    <location>
        <begin position="622"/>
        <end position="635"/>
    </location>
</feature>
<dbReference type="Proteomes" id="UP000235672">
    <property type="component" value="Unassembled WGS sequence"/>
</dbReference>
<dbReference type="OrthoDB" id="3432393at2759"/>
<keyword evidence="3" id="KW-1185">Reference proteome</keyword>
<evidence type="ECO:0000313" key="3">
    <source>
        <dbReference type="Proteomes" id="UP000235672"/>
    </source>
</evidence>
<gene>
    <name evidence="2" type="ORF">NA56DRAFT_659784</name>
</gene>
<proteinExistence type="predicted"/>